<keyword evidence="7" id="KW-1185">Reference proteome</keyword>
<dbReference type="GO" id="GO:0003677">
    <property type="term" value="F:DNA binding"/>
    <property type="evidence" value="ECO:0007669"/>
    <property type="project" value="UniProtKB-KW"/>
</dbReference>
<dbReference type="STRING" id="401053.AciPR4_1314"/>
<evidence type="ECO:0000313" key="6">
    <source>
        <dbReference type="EMBL" id="ADV82138.1"/>
    </source>
</evidence>
<dbReference type="OrthoDB" id="117354at2"/>
<evidence type="ECO:0000256" key="3">
    <source>
        <dbReference type="ARBA" id="ARBA00023163"/>
    </source>
</evidence>
<keyword evidence="2" id="KW-0238">DNA-binding</keyword>
<dbReference type="SUPFAM" id="SSF52172">
    <property type="entry name" value="CheY-like"/>
    <property type="match status" value="1"/>
</dbReference>
<keyword evidence="3" id="KW-0804">Transcription</keyword>
<sequence>MTQSDSIQPDVTPVDATSTDELPTPSAVRIGMVTSEPLRLLGTQDILGETIEVIPLTPTEALRDSAIDLVLVDNPILDDLLAIITSFRRGRPALRVVTLGPVVGMDVIERIIAAGAKGYLTYTSGPGDLRMAIEVVRDGSVWAPRKVLSRLMDLRSPEEKERPELRFTPREKQVLELLAAGHTNRDIAGKLSIDETTAKTHVGRLLRKIGVPNRVGLALYAVEKQIVIPGVSQPDG</sequence>
<dbReference type="RefSeq" id="WP_013567871.1">
    <property type="nucleotide sequence ID" value="NC_014963.1"/>
</dbReference>
<dbReference type="EMBL" id="CP002467">
    <property type="protein sequence ID" value="ADV82138.1"/>
    <property type="molecule type" value="Genomic_DNA"/>
</dbReference>
<feature type="compositionally biased region" description="Polar residues" evidence="4">
    <location>
        <begin position="1"/>
        <end position="21"/>
    </location>
</feature>
<protein>
    <submittedName>
        <fullName evidence="6">Transcriptional regulator, LuxR family</fullName>
    </submittedName>
</protein>
<dbReference type="Gene3D" id="3.40.50.2300">
    <property type="match status" value="1"/>
</dbReference>
<dbReference type="InterPro" id="IPR011006">
    <property type="entry name" value="CheY-like_superfamily"/>
</dbReference>
<dbReference type="PROSITE" id="PS50043">
    <property type="entry name" value="HTH_LUXR_2"/>
    <property type="match status" value="1"/>
</dbReference>
<dbReference type="AlphaFoldDB" id="E8UZC0"/>
<accession>E8UZC0</accession>
<dbReference type="InterPro" id="IPR000792">
    <property type="entry name" value="Tscrpt_reg_LuxR_C"/>
</dbReference>
<dbReference type="PRINTS" id="PR00038">
    <property type="entry name" value="HTHLUXR"/>
</dbReference>
<feature type="region of interest" description="Disordered" evidence="4">
    <location>
        <begin position="1"/>
        <end position="23"/>
    </location>
</feature>
<dbReference type="PANTHER" id="PTHR44688:SF16">
    <property type="entry name" value="DNA-BINDING TRANSCRIPTIONAL ACTIVATOR DEVR_DOSR"/>
    <property type="match status" value="1"/>
</dbReference>
<dbReference type="SUPFAM" id="SSF46894">
    <property type="entry name" value="C-terminal effector domain of the bipartite response regulators"/>
    <property type="match status" value="1"/>
</dbReference>
<dbReference type="PANTHER" id="PTHR44688">
    <property type="entry name" value="DNA-BINDING TRANSCRIPTIONAL ACTIVATOR DEVR_DOSR"/>
    <property type="match status" value="1"/>
</dbReference>
<dbReference type="HOGENOM" id="CLU_000445_90_8_0"/>
<reference evidence="6 7" key="1">
    <citation type="journal article" date="2012" name="Stand. Genomic Sci.">
        <title>Complete genome sequence of Terriglobus saanensis type strain SP1PR4(T), an Acidobacteria from tundra soil.</title>
        <authorList>
            <person name="Rawat S.R."/>
            <person name="Mannisto M.K."/>
            <person name="Starovoytov V."/>
            <person name="Goodwin L."/>
            <person name="Nolan M."/>
            <person name="Hauser L."/>
            <person name="Land M."/>
            <person name="Davenport K.W."/>
            <person name="Woyke T."/>
            <person name="Haggblom M.M."/>
        </authorList>
    </citation>
    <scope>NUCLEOTIDE SEQUENCE</scope>
    <source>
        <strain evidence="7">ATCC BAA-1853 / DSM 23119 / SP1PR4</strain>
    </source>
</reference>
<evidence type="ECO:0000256" key="4">
    <source>
        <dbReference type="SAM" id="MobiDB-lite"/>
    </source>
</evidence>
<dbReference type="GO" id="GO:0006355">
    <property type="term" value="P:regulation of DNA-templated transcription"/>
    <property type="evidence" value="ECO:0007669"/>
    <property type="project" value="InterPro"/>
</dbReference>
<evidence type="ECO:0000313" key="7">
    <source>
        <dbReference type="Proteomes" id="UP000006844"/>
    </source>
</evidence>
<organism evidence="6 7">
    <name type="scientific">Terriglobus saanensis (strain ATCC BAA-1853 / DSM 23119 / SP1PR4)</name>
    <dbReference type="NCBI Taxonomy" id="401053"/>
    <lineage>
        <taxon>Bacteria</taxon>
        <taxon>Pseudomonadati</taxon>
        <taxon>Acidobacteriota</taxon>
        <taxon>Terriglobia</taxon>
        <taxon>Terriglobales</taxon>
        <taxon>Acidobacteriaceae</taxon>
        <taxon>Terriglobus</taxon>
    </lineage>
</organism>
<evidence type="ECO:0000259" key="5">
    <source>
        <dbReference type="PROSITE" id="PS50043"/>
    </source>
</evidence>
<keyword evidence="1" id="KW-0805">Transcription regulation</keyword>
<dbReference type="SMART" id="SM00421">
    <property type="entry name" value="HTH_LUXR"/>
    <property type="match status" value="1"/>
</dbReference>
<dbReference type="InterPro" id="IPR016032">
    <property type="entry name" value="Sig_transdc_resp-reg_C-effctor"/>
</dbReference>
<dbReference type="KEGG" id="tsa:AciPR4_1314"/>
<dbReference type="Pfam" id="PF00196">
    <property type="entry name" value="GerE"/>
    <property type="match status" value="1"/>
</dbReference>
<proteinExistence type="predicted"/>
<gene>
    <name evidence="6" type="ordered locus">AciPR4_1314</name>
</gene>
<evidence type="ECO:0000256" key="2">
    <source>
        <dbReference type="ARBA" id="ARBA00023125"/>
    </source>
</evidence>
<name>E8UZC0_TERSS</name>
<dbReference type="eggNOG" id="COG2197">
    <property type="taxonomic scope" value="Bacteria"/>
</dbReference>
<feature type="domain" description="HTH luxR-type" evidence="5">
    <location>
        <begin position="160"/>
        <end position="225"/>
    </location>
</feature>
<dbReference type="CDD" id="cd06170">
    <property type="entry name" value="LuxR_C_like"/>
    <property type="match status" value="1"/>
</dbReference>
<evidence type="ECO:0000256" key="1">
    <source>
        <dbReference type="ARBA" id="ARBA00023015"/>
    </source>
</evidence>
<dbReference type="Proteomes" id="UP000006844">
    <property type="component" value="Chromosome"/>
</dbReference>